<proteinExistence type="predicted"/>
<evidence type="ECO:0000313" key="2">
    <source>
        <dbReference type="Proteomes" id="UP001497680"/>
    </source>
</evidence>
<accession>A0ACC0CNH6</accession>
<evidence type="ECO:0000313" key="1">
    <source>
        <dbReference type="EMBL" id="KAI6081937.1"/>
    </source>
</evidence>
<reference evidence="1 2" key="1">
    <citation type="journal article" date="2022" name="New Phytol.">
        <title>Ecological generalism drives hyperdiversity of secondary metabolite gene clusters in xylarialean endophytes.</title>
        <authorList>
            <person name="Franco M.E.E."/>
            <person name="Wisecaver J.H."/>
            <person name="Arnold A.E."/>
            <person name="Ju Y.M."/>
            <person name="Slot J.C."/>
            <person name="Ahrendt S."/>
            <person name="Moore L.P."/>
            <person name="Eastman K.E."/>
            <person name="Scott K."/>
            <person name="Konkel Z."/>
            <person name="Mondo S.J."/>
            <person name="Kuo A."/>
            <person name="Hayes R.D."/>
            <person name="Haridas S."/>
            <person name="Andreopoulos B."/>
            <person name="Riley R."/>
            <person name="LaButti K."/>
            <person name="Pangilinan J."/>
            <person name="Lipzen A."/>
            <person name="Amirebrahimi M."/>
            <person name="Yan J."/>
            <person name="Adam C."/>
            <person name="Keymanesh K."/>
            <person name="Ng V."/>
            <person name="Louie K."/>
            <person name="Northen T."/>
            <person name="Drula E."/>
            <person name="Henrissat B."/>
            <person name="Hsieh H.M."/>
            <person name="Youens-Clark K."/>
            <person name="Lutzoni F."/>
            <person name="Miadlikowska J."/>
            <person name="Eastwood D.C."/>
            <person name="Hamelin R.C."/>
            <person name="Grigoriev I.V."/>
            <person name="U'Ren J.M."/>
        </authorList>
    </citation>
    <scope>NUCLEOTIDE SEQUENCE [LARGE SCALE GENOMIC DNA]</scope>
    <source>
        <strain evidence="1 2">ER1909</strain>
    </source>
</reference>
<comment type="caution">
    <text evidence="1">The sequence shown here is derived from an EMBL/GenBank/DDBJ whole genome shotgun (WGS) entry which is preliminary data.</text>
</comment>
<organism evidence="1 2">
    <name type="scientific">Hypoxylon rubiginosum</name>
    <dbReference type="NCBI Taxonomy" id="110542"/>
    <lineage>
        <taxon>Eukaryota</taxon>
        <taxon>Fungi</taxon>
        <taxon>Dikarya</taxon>
        <taxon>Ascomycota</taxon>
        <taxon>Pezizomycotina</taxon>
        <taxon>Sordariomycetes</taxon>
        <taxon>Xylariomycetidae</taxon>
        <taxon>Xylariales</taxon>
        <taxon>Hypoxylaceae</taxon>
        <taxon>Hypoxylon</taxon>
    </lineage>
</organism>
<name>A0ACC0CNH6_9PEZI</name>
<gene>
    <name evidence="1" type="ORF">F4821DRAFT_248227</name>
</gene>
<keyword evidence="2" id="KW-1185">Reference proteome</keyword>
<sequence>MPCEESTHYNLAQSGHIHLSPMSNSCQPTEQQNGSRSVRIPDLFSSIMASTPVVNPNYFKVKAEGERWIARIMKLNDEASAKNTRADFCYLASMWAPDADEEALRMMLDWNHWVFLFDDQFDEGHLKNDPIAAQEEVNETMAIMEDSAPLIKPEDNPIRYVFQSCWLRLKKRASAELQHRYKEQHKRYFDPLVVQVQQMARGEVLSRDVQTYMEVRRGTIGAYAAAVLGQYAQRIDLPESVFAHNSLQECMRVAADLSILTNDVLSYRKDLELGVDHNLIALLMEQGMSLQQSVDRIGTMVDNCYKRWYIALAELSPYGEEIDRQVLRFVELCRYLPLGNLHWSFKTGRYLGPEGQDVRETRMMYL</sequence>
<protein>
    <submittedName>
        <fullName evidence="1">Presilphiperfolan-8-beta-ol synthase</fullName>
    </submittedName>
</protein>
<dbReference type="Proteomes" id="UP001497680">
    <property type="component" value="Unassembled WGS sequence"/>
</dbReference>
<dbReference type="EMBL" id="MU394382">
    <property type="protein sequence ID" value="KAI6081937.1"/>
    <property type="molecule type" value="Genomic_DNA"/>
</dbReference>